<keyword evidence="9" id="KW-0975">Bacterial flagellum</keyword>
<keyword evidence="5" id="KW-1003">Cell membrane</keyword>
<dbReference type="Pfam" id="PF01706">
    <property type="entry name" value="FliG_C"/>
    <property type="match status" value="1"/>
</dbReference>
<evidence type="ECO:0000256" key="10">
    <source>
        <dbReference type="ARBA" id="ARBA00025598"/>
    </source>
</evidence>
<dbReference type="PANTHER" id="PTHR30534">
    <property type="entry name" value="FLAGELLAR MOTOR SWITCH PROTEIN FLIG"/>
    <property type="match status" value="1"/>
</dbReference>
<evidence type="ECO:0000256" key="8">
    <source>
        <dbReference type="ARBA" id="ARBA00023136"/>
    </source>
</evidence>
<dbReference type="Pfam" id="PF14842">
    <property type="entry name" value="FliG_N"/>
    <property type="match status" value="1"/>
</dbReference>
<accession>A0A451D6D5</accession>
<evidence type="ECO:0000256" key="9">
    <source>
        <dbReference type="ARBA" id="ARBA00023143"/>
    </source>
</evidence>
<dbReference type="GO" id="GO:0009425">
    <property type="term" value="C:bacterial-type flagellum basal body"/>
    <property type="evidence" value="ECO:0007669"/>
    <property type="project" value="UniProtKB-SubCell"/>
</dbReference>
<organism evidence="13 14">
    <name type="scientific">Buchnera aphidicola</name>
    <name type="common">Cinara curvipes</name>
    <dbReference type="NCBI Taxonomy" id="2518975"/>
    <lineage>
        <taxon>Bacteria</taxon>
        <taxon>Pseudomonadati</taxon>
        <taxon>Pseudomonadota</taxon>
        <taxon>Gammaproteobacteria</taxon>
        <taxon>Enterobacterales</taxon>
        <taxon>Erwiniaceae</taxon>
        <taxon>Buchnera</taxon>
    </lineage>
</organism>
<dbReference type="PRINTS" id="PR00954">
    <property type="entry name" value="FLGMOTORFLIG"/>
</dbReference>
<dbReference type="RefSeq" id="WP_154029110.1">
    <property type="nucleotide sequence ID" value="NZ_LR217710.1"/>
</dbReference>
<feature type="domain" description="Flagellar motor switch protein FliG C-terminal" evidence="11">
    <location>
        <begin position="225"/>
        <end position="323"/>
    </location>
</feature>
<keyword evidence="8" id="KW-0472">Membrane</keyword>
<feature type="domain" description="Flagellar motor switch protein FliG N-terminal" evidence="12">
    <location>
        <begin position="4"/>
        <end position="97"/>
    </location>
</feature>
<gene>
    <name evidence="13" type="primary">fliG</name>
    <name evidence="13" type="ORF">BUCICURV3402_046</name>
</gene>
<dbReference type="Proteomes" id="UP000294344">
    <property type="component" value="Chromosome"/>
</dbReference>
<comment type="subcellular location">
    <subcellularLocation>
        <location evidence="1">Bacterial flagellum basal body</location>
    </subcellularLocation>
    <subcellularLocation>
        <location evidence="2">Cell inner membrane</location>
        <topology evidence="2">Peripheral membrane protein</topology>
        <orientation evidence="2">Cytoplasmic side</orientation>
    </subcellularLocation>
</comment>
<protein>
    <recommendedName>
        <fullName evidence="4">Flagellar motor switch protein FliG</fullName>
    </recommendedName>
</protein>
<dbReference type="GO" id="GO:0071973">
    <property type="term" value="P:bacterial-type flagellum-dependent cell motility"/>
    <property type="evidence" value="ECO:0007669"/>
    <property type="project" value="InterPro"/>
</dbReference>
<evidence type="ECO:0000256" key="1">
    <source>
        <dbReference type="ARBA" id="ARBA00004117"/>
    </source>
</evidence>
<dbReference type="InterPro" id="IPR011002">
    <property type="entry name" value="FliG_a-hlx"/>
</dbReference>
<comment type="function">
    <text evidence="10">FliG is one of three proteins (FliG, FliN, FliM) that forms the rotor-mounted switch complex (C ring), located at the base of the basal body. This complex interacts with the CheY and CheZ chemotaxis proteins, in addition to contacting components of the motor that determine the direction of flagellar rotation.</text>
</comment>
<evidence type="ECO:0000256" key="2">
    <source>
        <dbReference type="ARBA" id="ARBA00004515"/>
    </source>
</evidence>
<evidence type="ECO:0000313" key="13">
    <source>
        <dbReference type="EMBL" id="VFP81343.1"/>
    </source>
</evidence>
<dbReference type="AlphaFoldDB" id="A0A451D6D5"/>
<comment type="similarity">
    <text evidence="3">Belongs to the FliG family.</text>
</comment>
<evidence type="ECO:0000256" key="5">
    <source>
        <dbReference type="ARBA" id="ARBA00022475"/>
    </source>
</evidence>
<evidence type="ECO:0000256" key="7">
    <source>
        <dbReference type="ARBA" id="ARBA00022779"/>
    </source>
</evidence>
<keyword evidence="13" id="KW-0966">Cell projection</keyword>
<dbReference type="PANTHER" id="PTHR30534:SF0">
    <property type="entry name" value="FLAGELLAR MOTOR SWITCH PROTEIN FLIG"/>
    <property type="match status" value="1"/>
</dbReference>
<keyword evidence="13" id="KW-0282">Flagellum</keyword>
<evidence type="ECO:0000313" key="14">
    <source>
        <dbReference type="Proteomes" id="UP000294344"/>
    </source>
</evidence>
<dbReference type="GO" id="GO:0005886">
    <property type="term" value="C:plasma membrane"/>
    <property type="evidence" value="ECO:0007669"/>
    <property type="project" value="UniProtKB-SubCell"/>
</dbReference>
<evidence type="ECO:0000256" key="6">
    <source>
        <dbReference type="ARBA" id="ARBA00022500"/>
    </source>
</evidence>
<dbReference type="OrthoDB" id="9780302at2"/>
<keyword evidence="6" id="KW-0145">Chemotaxis</keyword>
<name>A0A451D6D5_9GAMM</name>
<dbReference type="Gene3D" id="1.10.220.30">
    <property type="match status" value="3"/>
</dbReference>
<dbReference type="GO" id="GO:0006935">
    <property type="term" value="P:chemotaxis"/>
    <property type="evidence" value="ECO:0007669"/>
    <property type="project" value="UniProtKB-KW"/>
</dbReference>
<dbReference type="InterPro" id="IPR000090">
    <property type="entry name" value="Flg_Motor_Flig"/>
</dbReference>
<keyword evidence="7" id="KW-0283">Flagellar rotation</keyword>
<reference evidence="13 14" key="1">
    <citation type="submission" date="2019-02" db="EMBL/GenBank/DDBJ databases">
        <authorList>
            <person name="Manzano-Marin A."/>
            <person name="Manzano-Marin A."/>
        </authorList>
    </citation>
    <scope>NUCLEOTIDE SEQUENCE [LARGE SCALE GENOMIC DNA]</scope>
    <source>
        <strain evidence="13 14">BuCicurvipes</strain>
    </source>
</reference>
<keyword evidence="13" id="KW-0969">Cilium</keyword>
<dbReference type="GO" id="GO:0003774">
    <property type="term" value="F:cytoskeletal motor activity"/>
    <property type="evidence" value="ECO:0007669"/>
    <property type="project" value="InterPro"/>
</dbReference>
<evidence type="ECO:0000256" key="3">
    <source>
        <dbReference type="ARBA" id="ARBA00010299"/>
    </source>
</evidence>
<sequence>MMHLNGIQKSALLLISMDIEDSVRVLKYFTELEIKKFIDTIISFDIKIIKYSDIVIYEFYDVLKKNKIFNFDLRTYLLKILEKTMNTDKAYKLLKDSLIKNSFLKNISDLEKLGSKNIFILIKKENLNIISSLLMYTNTNLSIRILSFFDTKTRLDILIKMINFSGLNRFGFVELNKIINFWLNTHKIFILEEERINKIINIISFFKKKNIIQLVKKINTPYINILNKIISKYFKFENIINIEDSSIKFIINNTDIDNLCIVLHNTDCAIKDKFISNMSHKKYEYFKKNFFKKKLISFETICLKKNLLLRNIKNFIKDNKIIIKEK</sequence>
<dbReference type="SUPFAM" id="SSF48029">
    <property type="entry name" value="FliG"/>
    <property type="match status" value="2"/>
</dbReference>
<evidence type="ECO:0000259" key="11">
    <source>
        <dbReference type="Pfam" id="PF01706"/>
    </source>
</evidence>
<dbReference type="EMBL" id="LR217710">
    <property type="protein sequence ID" value="VFP81343.1"/>
    <property type="molecule type" value="Genomic_DNA"/>
</dbReference>
<evidence type="ECO:0000256" key="4">
    <source>
        <dbReference type="ARBA" id="ARBA00021870"/>
    </source>
</evidence>
<proteinExistence type="inferred from homology"/>
<evidence type="ECO:0000259" key="12">
    <source>
        <dbReference type="Pfam" id="PF14842"/>
    </source>
</evidence>
<dbReference type="InterPro" id="IPR023087">
    <property type="entry name" value="Flg_Motor_Flig_C"/>
</dbReference>
<dbReference type="InterPro" id="IPR028263">
    <property type="entry name" value="FliG_N"/>
</dbReference>